<dbReference type="InterPro" id="IPR011037">
    <property type="entry name" value="Pyrv_Knase-like_insert_dom_sf"/>
</dbReference>
<reference evidence="14" key="1">
    <citation type="submission" date="2020-05" db="EMBL/GenBank/DDBJ databases">
        <authorList>
            <person name="Chiriac C."/>
            <person name="Salcher M."/>
            <person name="Ghai R."/>
            <person name="Kavagutti S V."/>
        </authorList>
    </citation>
    <scope>NUCLEOTIDE SEQUENCE</scope>
</reference>
<dbReference type="Gene3D" id="3.40.1380.20">
    <property type="entry name" value="Pyruvate kinase, C-terminal domain"/>
    <property type="match status" value="1"/>
</dbReference>
<gene>
    <name evidence="14" type="ORF">UFOPK1704_00091</name>
</gene>
<comment type="pathway">
    <text evidence="1">Carbohydrate degradation; glycolysis; pyruvate from D-glyceraldehyde 3-phosphate: step 5/5.</text>
</comment>
<keyword evidence="11" id="KW-0670">Pyruvate</keyword>
<evidence type="ECO:0000256" key="1">
    <source>
        <dbReference type="ARBA" id="ARBA00004997"/>
    </source>
</evidence>
<dbReference type="InterPro" id="IPR036918">
    <property type="entry name" value="Pyrv_Knase_C_sf"/>
</dbReference>
<dbReference type="PANTHER" id="PTHR11817">
    <property type="entry name" value="PYRUVATE KINASE"/>
    <property type="match status" value="1"/>
</dbReference>
<dbReference type="GO" id="GO:0030955">
    <property type="term" value="F:potassium ion binding"/>
    <property type="evidence" value="ECO:0007669"/>
    <property type="project" value="InterPro"/>
</dbReference>
<evidence type="ECO:0000256" key="2">
    <source>
        <dbReference type="ARBA" id="ARBA00008663"/>
    </source>
</evidence>
<dbReference type="GO" id="GO:0005524">
    <property type="term" value="F:ATP binding"/>
    <property type="evidence" value="ECO:0007669"/>
    <property type="project" value="UniProtKB-KW"/>
</dbReference>
<dbReference type="EMBL" id="CAEZTQ010000008">
    <property type="protein sequence ID" value="CAB4563951.1"/>
    <property type="molecule type" value="Genomic_DNA"/>
</dbReference>
<evidence type="ECO:0000256" key="9">
    <source>
        <dbReference type="ARBA" id="ARBA00022842"/>
    </source>
</evidence>
<dbReference type="AlphaFoldDB" id="A0A6J6DIL3"/>
<dbReference type="InterPro" id="IPR001697">
    <property type="entry name" value="Pyr_Knase"/>
</dbReference>
<evidence type="ECO:0000256" key="8">
    <source>
        <dbReference type="ARBA" id="ARBA00022840"/>
    </source>
</evidence>
<dbReference type="InterPro" id="IPR015795">
    <property type="entry name" value="Pyrv_Knase_C"/>
</dbReference>
<evidence type="ECO:0000259" key="13">
    <source>
        <dbReference type="Pfam" id="PF02887"/>
    </source>
</evidence>
<dbReference type="Pfam" id="PF00224">
    <property type="entry name" value="PK"/>
    <property type="match status" value="1"/>
</dbReference>
<sequence>MRHTKIVATVGPKSVSPQMISGLFAVGVSVFRLNCSHLSTEALEENIRSIRKVAPEAGILVDIQGPKLRFMGTDISLSTGSMVEMKRHDLGLSQSDESFHMAMNVGERVLFDDGRIQTQIDAVQNDVVILKVVKGGKLARGKGVNFPDTVMTGSVLSVKDRNDIDVARSMGVEIIAVSFVQQPSDVEEVRALAGEGPKIFAKIERPQALQLIEEICAVSDGVMAARGDLGVELPYEQVPSAQRAIALAALKSGTVSICATEMLESMIQSSRPTRAEVSDVTAAVRDGFDAVMLSAETAIGVDPVGAVRAMARICEAAERDVSMPNWFADENPEVAAVTAAAAALAKRINADRILSITNTGYSAGLLAACRPNTAIVAVTPTESAARSLSVCRGVWPLVVSRHDDITRAIEEGLQGARDKHLILAGQRIVVCVSRLGPNSDADTIMLHLES</sequence>
<dbReference type="SUPFAM" id="SSF52935">
    <property type="entry name" value="PK C-terminal domain-like"/>
    <property type="match status" value="1"/>
</dbReference>
<keyword evidence="5" id="KW-0479">Metal-binding</keyword>
<organism evidence="14">
    <name type="scientific">freshwater metagenome</name>
    <dbReference type="NCBI Taxonomy" id="449393"/>
    <lineage>
        <taxon>unclassified sequences</taxon>
        <taxon>metagenomes</taxon>
        <taxon>ecological metagenomes</taxon>
    </lineage>
</organism>
<dbReference type="InterPro" id="IPR015806">
    <property type="entry name" value="Pyrv_Knase_insert_dom_sf"/>
</dbReference>
<evidence type="ECO:0000256" key="7">
    <source>
        <dbReference type="ARBA" id="ARBA00022777"/>
    </source>
</evidence>
<keyword evidence="6" id="KW-0547">Nucleotide-binding</keyword>
<dbReference type="PRINTS" id="PR01050">
    <property type="entry name" value="PYRUVTKNASE"/>
</dbReference>
<dbReference type="InterPro" id="IPR040442">
    <property type="entry name" value="Pyrv_kinase-like_dom_sf"/>
</dbReference>
<evidence type="ECO:0000256" key="10">
    <source>
        <dbReference type="ARBA" id="ARBA00023152"/>
    </source>
</evidence>
<comment type="similarity">
    <text evidence="2">Belongs to the pyruvate kinase family.</text>
</comment>
<protein>
    <recommendedName>
        <fullName evidence="3">pyruvate kinase</fullName>
        <ecNumber evidence="3">2.7.1.40</ecNumber>
    </recommendedName>
</protein>
<dbReference type="Gene3D" id="3.20.20.60">
    <property type="entry name" value="Phosphoenolpyruvate-binding domains"/>
    <property type="match status" value="1"/>
</dbReference>
<dbReference type="GO" id="GO:0000287">
    <property type="term" value="F:magnesium ion binding"/>
    <property type="evidence" value="ECO:0007669"/>
    <property type="project" value="InterPro"/>
</dbReference>
<dbReference type="NCBIfam" id="TIGR01064">
    <property type="entry name" value="pyruv_kin"/>
    <property type="match status" value="1"/>
</dbReference>
<proteinExistence type="inferred from homology"/>
<keyword evidence="9" id="KW-0460">Magnesium</keyword>
<dbReference type="UniPathway" id="UPA00109">
    <property type="reaction ID" value="UER00188"/>
</dbReference>
<dbReference type="Pfam" id="PF02887">
    <property type="entry name" value="PK_C"/>
    <property type="match status" value="1"/>
</dbReference>
<keyword evidence="4" id="KW-0808">Transferase</keyword>
<dbReference type="SUPFAM" id="SSF50800">
    <property type="entry name" value="PK beta-barrel domain-like"/>
    <property type="match status" value="1"/>
</dbReference>
<dbReference type="Gene3D" id="2.40.33.10">
    <property type="entry name" value="PK beta-barrel domain-like"/>
    <property type="match status" value="1"/>
</dbReference>
<name>A0A6J6DIL3_9ZZZZ</name>
<evidence type="ECO:0000259" key="12">
    <source>
        <dbReference type="Pfam" id="PF00224"/>
    </source>
</evidence>
<dbReference type="InterPro" id="IPR015793">
    <property type="entry name" value="Pyrv_Knase_brl"/>
</dbReference>
<dbReference type="EC" id="2.7.1.40" evidence="3"/>
<dbReference type="GO" id="GO:0004743">
    <property type="term" value="F:pyruvate kinase activity"/>
    <property type="evidence" value="ECO:0007669"/>
    <property type="project" value="UniProtKB-EC"/>
</dbReference>
<accession>A0A6J6DIL3</accession>
<dbReference type="GO" id="GO:0016301">
    <property type="term" value="F:kinase activity"/>
    <property type="evidence" value="ECO:0007669"/>
    <property type="project" value="UniProtKB-KW"/>
</dbReference>
<feature type="domain" description="Pyruvate kinase barrel" evidence="12">
    <location>
        <begin position="1"/>
        <end position="307"/>
    </location>
</feature>
<keyword evidence="7" id="KW-0418">Kinase</keyword>
<feature type="domain" description="Pyruvate kinase C-terminal" evidence="13">
    <location>
        <begin position="336"/>
        <end position="443"/>
    </location>
</feature>
<keyword evidence="10" id="KW-0324">Glycolysis</keyword>
<evidence type="ECO:0000256" key="5">
    <source>
        <dbReference type="ARBA" id="ARBA00022723"/>
    </source>
</evidence>
<keyword evidence="8" id="KW-0067">ATP-binding</keyword>
<dbReference type="SUPFAM" id="SSF51621">
    <property type="entry name" value="Phosphoenolpyruvate/pyruvate domain"/>
    <property type="match status" value="1"/>
</dbReference>
<evidence type="ECO:0000256" key="6">
    <source>
        <dbReference type="ARBA" id="ARBA00022741"/>
    </source>
</evidence>
<dbReference type="InterPro" id="IPR015813">
    <property type="entry name" value="Pyrv/PenolPyrv_kinase-like_dom"/>
</dbReference>
<evidence type="ECO:0000256" key="11">
    <source>
        <dbReference type="ARBA" id="ARBA00023317"/>
    </source>
</evidence>
<evidence type="ECO:0000313" key="14">
    <source>
        <dbReference type="EMBL" id="CAB4563951.1"/>
    </source>
</evidence>
<evidence type="ECO:0000256" key="4">
    <source>
        <dbReference type="ARBA" id="ARBA00022679"/>
    </source>
</evidence>
<evidence type="ECO:0000256" key="3">
    <source>
        <dbReference type="ARBA" id="ARBA00012142"/>
    </source>
</evidence>